<evidence type="ECO:0000313" key="2">
    <source>
        <dbReference type="Proteomes" id="UP000828941"/>
    </source>
</evidence>
<gene>
    <name evidence="1" type="ORF">L6164_019525</name>
</gene>
<organism evidence="1 2">
    <name type="scientific">Bauhinia variegata</name>
    <name type="common">Purple orchid tree</name>
    <name type="synonym">Phanera variegata</name>
    <dbReference type="NCBI Taxonomy" id="167791"/>
    <lineage>
        <taxon>Eukaryota</taxon>
        <taxon>Viridiplantae</taxon>
        <taxon>Streptophyta</taxon>
        <taxon>Embryophyta</taxon>
        <taxon>Tracheophyta</taxon>
        <taxon>Spermatophyta</taxon>
        <taxon>Magnoliopsida</taxon>
        <taxon>eudicotyledons</taxon>
        <taxon>Gunneridae</taxon>
        <taxon>Pentapetalae</taxon>
        <taxon>rosids</taxon>
        <taxon>fabids</taxon>
        <taxon>Fabales</taxon>
        <taxon>Fabaceae</taxon>
        <taxon>Cercidoideae</taxon>
        <taxon>Cercideae</taxon>
        <taxon>Bauhiniinae</taxon>
        <taxon>Bauhinia</taxon>
    </lineage>
</organism>
<protein>
    <submittedName>
        <fullName evidence="1">Uncharacterized protein</fullName>
    </submittedName>
</protein>
<keyword evidence="2" id="KW-1185">Reference proteome</keyword>
<evidence type="ECO:0000313" key="1">
    <source>
        <dbReference type="EMBL" id="KAI4327020.1"/>
    </source>
</evidence>
<reference evidence="1 2" key="1">
    <citation type="journal article" date="2022" name="DNA Res.">
        <title>Chromosomal-level genome assembly of the orchid tree Bauhinia variegata (Leguminosae; Cercidoideae) supports the allotetraploid origin hypothesis of Bauhinia.</title>
        <authorList>
            <person name="Zhong Y."/>
            <person name="Chen Y."/>
            <person name="Zheng D."/>
            <person name="Pang J."/>
            <person name="Liu Y."/>
            <person name="Luo S."/>
            <person name="Meng S."/>
            <person name="Qian L."/>
            <person name="Wei D."/>
            <person name="Dai S."/>
            <person name="Zhou R."/>
        </authorList>
    </citation>
    <scope>NUCLEOTIDE SEQUENCE [LARGE SCALE GENOMIC DNA]</scope>
    <source>
        <strain evidence="1">BV-YZ2020</strain>
    </source>
</reference>
<accession>A0ACB9MWV9</accession>
<sequence length="170" mass="18826">MFSDVPEFVQSYIPYAVVENSFLSWLNPLECFVHSVTSRDSSFGDNADLPGTLTRRLMFLMRDLCNAYDGTVRNSYGNQIIQFSYDTDKDSSSSSCGQPVGALSACAISEAAYSALDQPISLFETSPRLNFKKVLECGSKEKSGEQTVSLFLSEKLGRERHGFEIWSPGS</sequence>
<dbReference type="EMBL" id="CM039433">
    <property type="protein sequence ID" value="KAI4327020.1"/>
    <property type="molecule type" value="Genomic_DNA"/>
</dbReference>
<proteinExistence type="predicted"/>
<name>A0ACB9MWV9_BAUVA</name>
<dbReference type="Proteomes" id="UP000828941">
    <property type="component" value="Chromosome 8"/>
</dbReference>
<comment type="caution">
    <text evidence="1">The sequence shown here is derived from an EMBL/GenBank/DDBJ whole genome shotgun (WGS) entry which is preliminary data.</text>
</comment>